<keyword evidence="7" id="KW-0406">Ion transport</keyword>
<sequence length="452" mass="48895">MSQTKHHLSAIVKLAIPIFIAQLTQTMMGFIDTLMAGRVGALDMAAVAIGSSLWLPAILFLSGFLLALTPLVANAHGENQTDKIAPIFVQTCYLALACAMVVFGILGFAPALLDWMDLETELTQMAGDYVYWIAFGAPAFTVYQVLRNTSEGISYTFPTMVIGFIGLMVNIPANYILIYGHFGLPAMGGAGCGMATAIVYWAMCISMILYVHFHPRLKSLQLFSQWRTPDFGFMLRMLKLGFPVAMALFMEVFLFATVALLIAPLGTIVVAGHQVANNFSALVFMLPLSLGIAASIRVGYFVGANRYDLARFNAKLAIGLGLALASLTCVLTLVFRFKIAELYTSDPQVLALATSLMLLAAVYQLSDAGQVICGGALRGYKDMNAIFVITFVSFMLVGLSSGYILGLTDWIVEPMGAHGFWVGFITGLTTASILLGLRLRWLQAKLASEFTA</sequence>
<keyword evidence="2" id="KW-0813">Transport</keyword>
<keyword evidence="4" id="KW-1003">Cell membrane</keyword>
<evidence type="ECO:0000256" key="2">
    <source>
        <dbReference type="ARBA" id="ARBA00022448"/>
    </source>
</evidence>
<feature type="transmembrane region" description="Helical" evidence="10">
    <location>
        <begin position="158"/>
        <end position="180"/>
    </location>
</feature>
<gene>
    <name evidence="11" type="primary">norM</name>
    <name evidence="11" type="ORF">GCM10007895_14490</name>
</gene>
<keyword evidence="12" id="KW-1185">Reference proteome</keyword>
<dbReference type="GO" id="GO:0042910">
    <property type="term" value="F:xenobiotic transmembrane transporter activity"/>
    <property type="evidence" value="ECO:0007669"/>
    <property type="project" value="InterPro"/>
</dbReference>
<feature type="transmembrane region" description="Helical" evidence="10">
    <location>
        <begin position="186"/>
        <end position="211"/>
    </location>
</feature>
<evidence type="ECO:0000256" key="8">
    <source>
        <dbReference type="ARBA" id="ARBA00023136"/>
    </source>
</evidence>
<dbReference type="Proteomes" id="UP001161422">
    <property type="component" value="Unassembled WGS sequence"/>
</dbReference>
<evidence type="ECO:0000256" key="9">
    <source>
        <dbReference type="ARBA" id="ARBA00031636"/>
    </source>
</evidence>
<evidence type="ECO:0000256" key="1">
    <source>
        <dbReference type="ARBA" id="ARBA00004429"/>
    </source>
</evidence>
<dbReference type="EMBL" id="BSNC01000004">
    <property type="protein sequence ID" value="GLP96143.1"/>
    <property type="molecule type" value="Genomic_DNA"/>
</dbReference>
<feature type="transmembrane region" description="Helical" evidence="10">
    <location>
        <begin position="240"/>
        <end position="262"/>
    </location>
</feature>
<evidence type="ECO:0000313" key="12">
    <source>
        <dbReference type="Proteomes" id="UP001161422"/>
    </source>
</evidence>
<evidence type="ECO:0000256" key="5">
    <source>
        <dbReference type="ARBA" id="ARBA00022692"/>
    </source>
</evidence>
<dbReference type="GO" id="GO:0005886">
    <property type="term" value="C:plasma membrane"/>
    <property type="evidence" value="ECO:0007669"/>
    <property type="project" value="UniProtKB-SubCell"/>
</dbReference>
<dbReference type="InterPro" id="IPR048279">
    <property type="entry name" value="MdtK-like"/>
</dbReference>
<feature type="transmembrane region" description="Helical" evidence="10">
    <location>
        <begin position="316"/>
        <end position="337"/>
    </location>
</feature>
<evidence type="ECO:0000256" key="3">
    <source>
        <dbReference type="ARBA" id="ARBA00022449"/>
    </source>
</evidence>
<comment type="subcellular location">
    <subcellularLocation>
        <location evidence="1">Cell inner membrane</location>
        <topology evidence="1">Multi-pass membrane protein</topology>
    </subcellularLocation>
</comment>
<dbReference type="RefSeq" id="WP_095505410.1">
    <property type="nucleotide sequence ID" value="NZ_BSNC01000004.1"/>
</dbReference>
<dbReference type="Pfam" id="PF01554">
    <property type="entry name" value="MatE"/>
    <property type="match status" value="2"/>
</dbReference>
<feature type="transmembrane region" description="Helical" evidence="10">
    <location>
        <begin position="349"/>
        <end position="365"/>
    </location>
</feature>
<keyword evidence="3" id="KW-0050">Antiport</keyword>
<protein>
    <recommendedName>
        <fullName evidence="9">Multidrug-efflux transporter</fullName>
    </recommendedName>
</protein>
<evidence type="ECO:0000313" key="11">
    <source>
        <dbReference type="EMBL" id="GLP96143.1"/>
    </source>
</evidence>
<dbReference type="GO" id="GO:0015297">
    <property type="term" value="F:antiporter activity"/>
    <property type="evidence" value="ECO:0007669"/>
    <property type="project" value="UniProtKB-KW"/>
</dbReference>
<evidence type="ECO:0000256" key="6">
    <source>
        <dbReference type="ARBA" id="ARBA00022989"/>
    </source>
</evidence>
<keyword evidence="8 10" id="KW-0472">Membrane</keyword>
<feature type="transmembrane region" description="Helical" evidence="10">
    <location>
        <begin position="85"/>
        <end position="109"/>
    </location>
</feature>
<proteinExistence type="predicted"/>
<dbReference type="PIRSF" id="PIRSF006603">
    <property type="entry name" value="DinF"/>
    <property type="match status" value="1"/>
</dbReference>
<dbReference type="NCBIfam" id="TIGR00797">
    <property type="entry name" value="matE"/>
    <property type="match status" value="1"/>
</dbReference>
<reference evidence="11" key="1">
    <citation type="journal article" date="2014" name="Int. J. Syst. Evol. Microbiol.">
        <title>Complete genome sequence of Corynebacterium casei LMG S-19264T (=DSM 44701T), isolated from a smear-ripened cheese.</title>
        <authorList>
            <consortium name="US DOE Joint Genome Institute (JGI-PGF)"/>
            <person name="Walter F."/>
            <person name="Albersmeier A."/>
            <person name="Kalinowski J."/>
            <person name="Ruckert C."/>
        </authorList>
    </citation>
    <scope>NUCLEOTIDE SEQUENCE</scope>
    <source>
        <strain evidence="11">NBRC 101628</strain>
    </source>
</reference>
<evidence type="ECO:0000256" key="4">
    <source>
        <dbReference type="ARBA" id="ARBA00022475"/>
    </source>
</evidence>
<dbReference type="InterPro" id="IPR002528">
    <property type="entry name" value="MATE_fam"/>
</dbReference>
<dbReference type="InterPro" id="IPR050222">
    <property type="entry name" value="MATE_MdtK"/>
</dbReference>
<feature type="transmembrane region" description="Helical" evidence="10">
    <location>
        <begin position="385"/>
        <end position="406"/>
    </location>
</feature>
<keyword evidence="5 10" id="KW-0812">Transmembrane</keyword>
<accession>A0AA37RVZ2</accession>
<dbReference type="GO" id="GO:0006811">
    <property type="term" value="P:monoatomic ion transport"/>
    <property type="evidence" value="ECO:0007669"/>
    <property type="project" value="UniProtKB-KW"/>
</dbReference>
<organism evidence="11 12">
    <name type="scientific">Paraferrimonas sedimenticola</name>
    <dbReference type="NCBI Taxonomy" id="375674"/>
    <lineage>
        <taxon>Bacteria</taxon>
        <taxon>Pseudomonadati</taxon>
        <taxon>Pseudomonadota</taxon>
        <taxon>Gammaproteobacteria</taxon>
        <taxon>Alteromonadales</taxon>
        <taxon>Ferrimonadaceae</taxon>
        <taxon>Paraferrimonas</taxon>
    </lineage>
</organism>
<feature type="transmembrane region" description="Helical" evidence="10">
    <location>
        <begin position="282"/>
        <end position="304"/>
    </location>
</feature>
<feature type="transmembrane region" description="Helical" evidence="10">
    <location>
        <begin position="12"/>
        <end position="31"/>
    </location>
</feature>
<dbReference type="PANTHER" id="PTHR43298">
    <property type="entry name" value="MULTIDRUG RESISTANCE PROTEIN NORM-RELATED"/>
    <property type="match status" value="1"/>
</dbReference>
<reference evidence="11" key="2">
    <citation type="submission" date="2023-01" db="EMBL/GenBank/DDBJ databases">
        <title>Draft genome sequence of Paraferrimonas sedimenticola strain NBRC 101628.</title>
        <authorList>
            <person name="Sun Q."/>
            <person name="Mori K."/>
        </authorList>
    </citation>
    <scope>NUCLEOTIDE SEQUENCE</scope>
    <source>
        <strain evidence="11">NBRC 101628</strain>
    </source>
</reference>
<keyword evidence="6 10" id="KW-1133">Transmembrane helix</keyword>
<evidence type="ECO:0000256" key="7">
    <source>
        <dbReference type="ARBA" id="ARBA00023065"/>
    </source>
</evidence>
<dbReference type="AlphaFoldDB" id="A0AA37RVZ2"/>
<name>A0AA37RVZ2_9GAMM</name>
<feature type="transmembrane region" description="Helical" evidence="10">
    <location>
        <begin position="129"/>
        <end position="146"/>
    </location>
</feature>
<dbReference type="CDD" id="cd13131">
    <property type="entry name" value="MATE_NorM_like"/>
    <property type="match status" value="1"/>
</dbReference>
<evidence type="ECO:0000256" key="10">
    <source>
        <dbReference type="SAM" id="Phobius"/>
    </source>
</evidence>
<feature type="transmembrane region" description="Helical" evidence="10">
    <location>
        <begin position="51"/>
        <end position="73"/>
    </location>
</feature>
<comment type="caution">
    <text evidence="11">The sequence shown here is derived from an EMBL/GenBank/DDBJ whole genome shotgun (WGS) entry which is preliminary data.</text>
</comment>
<dbReference type="PANTHER" id="PTHR43298:SF2">
    <property type="entry name" value="FMN_FAD EXPORTER YEEO-RELATED"/>
    <property type="match status" value="1"/>
</dbReference>
<feature type="transmembrane region" description="Helical" evidence="10">
    <location>
        <begin position="418"/>
        <end position="437"/>
    </location>
</feature>